<proteinExistence type="predicted"/>
<dbReference type="EMBL" id="CP012713">
    <property type="protein sequence ID" value="ALF16753.1"/>
    <property type="molecule type" value="Genomic_DNA"/>
</dbReference>
<dbReference type="InterPro" id="IPR010813">
    <property type="entry name" value="DUF1413"/>
</dbReference>
<evidence type="ECO:0000313" key="1">
    <source>
        <dbReference type="EMBL" id="ALF16753.1"/>
    </source>
</evidence>
<dbReference type="Pfam" id="PF07205">
    <property type="entry name" value="DUF1413"/>
    <property type="match status" value="1"/>
</dbReference>
<dbReference type="AlphaFoldDB" id="A0A0M3URR0"/>
<evidence type="ECO:0000313" key="2">
    <source>
        <dbReference type="Proteomes" id="UP000063147"/>
    </source>
</evidence>
<dbReference type="OrthoDB" id="371017at2"/>
<reference evidence="1 2" key="1">
    <citation type="submission" date="2015-09" db="EMBL/GenBank/DDBJ databases">
        <authorList>
            <person name="Jackson K.R."/>
            <person name="Lunt B.L."/>
            <person name="Fisher J.N.B."/>
            <person name="Gardner A.V."/>
            <person name="Bailey M.E."/>
            <person name="Deus L.M."/>
            <person name="Earl A.S."/>
            <person name="Gibby P.D."/>
            <person name="Hartmann K.A."/>
            <person name="Liu J.E."/>
            <person name="Manci A.M."/>
            <person name="Nielsen D.A."/>
            <person name="Solomon M.B."/>
            <person name="Breakwell D.P."/>
            <person name="Burnett S.H."/>
            <person name="Grose J.H."/>
        </authorList>
    </citation>
    <scope>NUCLEOTIDE SEQUENCE [LARGE SCALE GENOMIC DNA]</scope>
    <source>
        <strain evidence="1 2">KCOM 1279</strain>
    </source>
</reference>
<dbReference type="Proteomes" id="UP000063147">
    <property type="component" value="Chromosome"/>
</dbReference>
<protein>
    <recommendedName>
        <fullName evidence="3">DUF1413 domain-containing protein</fullName>
    </recommendedName>
</protein>
<name>A0A0M3URR0_9FUSO</name>
<sequence>MKKNPNELLETAKKEIKNLNKGDTFVVKDLFKGYEWNKIDRADRLRLGVLFLSWAQGDGKKIIKIEEKTHSGQQAYIKL</sequence>
<dbReference type="PATRIC" id="fig|76859.3.peg.79"/>
<organism evidence="1">
    <name type="scientific">Fusobacterium animalis</name>
    <dbReference type="NCBI Taxonomy" id="76859"/>
    <lineage>
        <taxon>Bacteria</taxon>
        <taxon>Fusobacteriati</taxon>
        <taxon>Fusobacteriota</taxon>
        <taxon>Fusobacteriia</taxon>
        <taxon>Fusobacteriales</taxon>
        <taxon>Fusobacteriaceae</taxon>
        <taxon>Fusobacterium</taxon>
    </lineage>
</organism>
<accession>A0A0M3URR0</accession>
<evidence type="ECO:0008006" key="3">
    <source>
        <dbReference type="Google" id="ProtNLM"/>
    </source>
</evidence>
<gene>
    <name evidence="1" type="ORF">RN98_00395</name>
</gene>
<dbReference type="RefSeq" id="WP_032839261.1">
    <property type="nucleotide sequence ID" value="NZ_CP012713.1"/>
</dbReference>